<reference evidence="6" key="1">
    <citation type="submission" date="2014-11" db="EMBL/GenBank/DDBJ databases">
        <authorList>
            <person name="Amaro Gonzalez C."/>
        </authorList>
    </citation>
    <scope>NUCLEOTIDE SEQUENCE</scope>
</reference>
<dbReference type="AlphaFoldDB" id="A0A0E9QIP5"/>
<evidence type="ECO:0000256" key="3">
    <source>
        <dbReference type="ARBA" id="ARBA00022705"/>
    </source>
</evidence>
<dbReference type="GO" id="GO:0003682">
    <property type="term" value="F:chromatin binding"/>
    <property type="evidence" value="ECO:0007669"/>
    <property type="project" value="TreeGrafter"/>
</dbReference>
<dbReference type="InterPro" id="IPR003874">
    <property type="entry name" value="CDC45"/>
</dbReference>
<dbReference type="GO" id="GO:1902977">
    <property type="term" value="P:mitotic DNA replication preinitiation complex assembly"/>
    <property type="evidence" value="ECO:0007669"/>
    <property type="project" value="TreeGrafter"/>
</dbReference>
<evidence type="ECO:0000256" key="2">
    <source>
        <dbReference type="ARBA" id="ARBA00010727"/>
    </source>
</evidence>
<reference evidence="6" key="2">
    <citation type="journal article" date="2015" name="Fish Shellfish Immunol.">
        <title>Early steps in the European eel (Anguilla anguilla)-Vibrio vulnificus interaction in the gills: Role of the RtxA13 toxin.</title>
        <authorList>
            <person name="Callol A."/>
            <person name="Pajuelo D."/>
            <person name="Ebbesson L."/>
            <person name="Teles M."/>
            <person name="MacKenzie S."/>
            <person name="Amaro C."/>
        </authorList>
    </citation>
    <scope>NUCLEOTIDE SEQUENCE</scope>
</reference>
<dbReference type="EMBL" id="GBXM01092210">
    <property type="protein sequence ID" value="JAH16367.1"/>
    <property type="molecule type" value="Transcribed_RNA"/>
</dbReference>
<dbReference type="GO" id="GO:0006270">
    <property type="term" value="P:DNA replication initiation"/>
    <property type="evidence" value="ECO:0007669"/>
    <property type="project" value="InterPro"/>
</dbReference>
<dbReference type="GO" id="GO:0003697">
    <property type="term" value="F:single-stranded DNA binding"/>
    <property type="evidence" value="ECO:0007669"/>
    <property type="project" value="TreeGrafter"/>
</dbReference>
<name>A0A0E9QIP5_ANGAN</name>
<comment type="subcellular location">
    <subcellularLocation>
        <location evidence="1">Nucleus</location>
    </subcellularLocation>
</comment>
<dbReference type="GO" id="GO:0003688">
    <property type="term" value="F:DNA replication origin binding"/>
    <property type="evidence" value="ECO:0007669"/>
    <property type="project" value="TreeGrafter"/>
</dbReference>
<dbReference type="GO" id="GO:0000727">
    <property type="term" value="P:double-strand break repair via break-induced replication"/>
    <property type="evidence" value="ECO:0007669"/>
    <property type="project" value="TreeGrafter"/>
</dbReference>
<keyword evidence="5" id="KW-0131">Cell cycle</keyword>
<keyword evidence="3" id="KW-0235">DNA replication</keyword>
<protein>
    <submittedName>
        <fullName evidence="6">Uncharacterized protein</fullName>
    </submittedName>
</protein>
<keyword evidence="4" id="KW-0539">Nucleus</keyword>
<evidence type="ECO:0000313" key="6">
    <source>
        <dbReference type="EMBL" id="JAH16367.1"/>
    </source>
</evidence>
<accession>A0A0E9QIP5</accession>
<dbReference type="PANTHER" id="PTHR10507">
    <property type="entry name" value="CDC45-RELATED PROTEIN"/>
    <property type="match status" value="1"/>
</dbReference>
<organism evidence="6">
    <name type="scientific">Anguilla anguilla</name>
    <name type="common">European freshwater eel</name>
    <name type="synonym">Muraena anguilla</name>
    <dbReference type="NCBI Taxonomy" id="7936"/>
    <lineage>
        <taxon>Eukaryota</taxon>
        <taxon>Metazoa</taxon>
        <taxon>Chordata</taxon>
        <taxon>Craniata</taxon>
        <taxon>Vertebrata</taxon>
        <taxon>Euteleostomi</taxon>
        <taxon>Actinopterygii</taxon>
        <taxon>Neopterygii</taxon>
        <taxon>Teleostei</taxon>
        <taxon>Anguilliformes</taxon>
        <taxon>Anguillidae</taxon>
        <taxon>Anguilla</taxon>
    </lineage>
</organism>
<proteinExistence type="inferred from homology"/>
<evidence type="ECO:0000256" key="4">
    <source>
        <dbReference type="ARBA" id="ARBA00023242"/>
    </source>
</evidence>
<sequence length="97" mass="10749">MRDVRIQTFGVHFGFKNKLLASDVVHGAAALLENVEKDESGSDNFIKALDCLSRSNIDRLHRGIDLAKKKLIGYPADCGQLHLYQPHPSRDLSCTAT</sequence>
<dbReference type="GO" id="GO:0031261">
    <property type="term" value="C:DNA replication preinitiation complex"/>
    <property type="evidence" value="ECO:0007669"/>
    <property type="project" value="TreeGrafter"/>
</dbReference>
<evidence type="ECO:0000256" key="5">
    <source>
        <dbReference type="ARBA" id="ARBA00023306"/>
    </source>
</evidence>
<comment type="similarity">
    <text evidence="2">Belongs to the CDC45 family.</text>
</comment>
<dbReference type="PANTHER" id="PTHR10507:SF0">
    <property type="entry name" value="CELL DIVISION CONTROL PROTEIN 45 HOMOLOG"/>
    <property type="match status" value="1"/>
</dbReference>
<evidence type="ECO:0000256" key="1">
    <source>
        <dbReference type="ARBA" id="ARBA00004123"/>
    </source>
</evidence>